<comment type="similarity">
    <text evidence="1">Belongs to the LysR transcriptional regulatory family.</text>
</comment>
<evidence type="ECO:0000313" key="6">
    <source>
        <dbReference type="EMBL" id="MFD1519352.1"/>
    </source>
</evidence>
<dbReference type="Pfam" id="PF00126">
    <property type="entry name" value="HTH_1"/>
    <property type="match status" value="1"/>
</dbReference>
<keyword evidence="4" id="KW-0804">Transcription</keyword>
<sequence>MELRQLRSFVAVVEEGSFVRAAQRLFLSPPAVTAHVKALEREVGARLLERSPLELTDSGRRLMTCARTLLEAERSALQVADAPADDEVLRVGVMGHGSAELTPATIATFVRAKPGVTVRLVPLSFQEHISALVERRVDVAFVRPAPVDDRIVSDVMTTESRILVTSRRSELAAAASVSLEEVLDLRYVDIPVDSPREFADFMYFGRERNGDPVRRSEDVTFTPHDVLLSAALARGVGSSVQSFRRFYSWPGVAFVPIRDAPVEQTVLASRASDRRTVVAAFRSIATTLASTVSTVDGRFCGPRA</sequence>
<dbReference type="Gene3D" id="1.10.10.10">
    <property type="entry name" value="Winged helix-like DNA-binding domain superfamily/Winged helix DNA-binding domain"/>
    <property type="match status" value="1"/>
</dbReference>
<accession>A0ABW4EWP9</accession>
<proteinExistence type="inferred from homology"/>
<reference evidence="7" key="1">
    <citation type="journal article" date="2019" name="Int. J. Syst. Evol. Microbiol.">
        <title>The Global Catalogue of Microorganisms (GCM) 10K type strain sequencing project: providing services to taxonomists for standard genome sequencing and annotation.</title>
        <authorList>
            <consortium name="The Broad Institute Genomics Platform"/>
            <consortium name="The Broad Institute Genome Sequencing Center for Infectious Disease"/>
            <person name="Wu L."/>
            <person name="Ma J."/>
        </authorList>
    </citation>
    <scope>NUCLEOTIDE SEQUENCE [LARGE SCALE GENOMIC DNA]</scope>
    <source>
        <strain evidence="7">CCM 7043</strain>
    </source>
</reference>
<protein>
    <submittedName>
        <fullName evidence="6">LysR family transcriptional regulator</fullName>
    </submittedName>
</protein>
<dbReference type="RefSeq" id="WP_344728598.1">
    <property type="nucleotide sequence ID" value="NZ_BAAAUS010000052.1"/>
</dbReference>
<evidence type="ECO:0000259" key="5">
    <source>
        <dbReference type="PROSITE" id="PS50931"/>
    </source>
</evidence>
<keyword evidence="3" id="KW-0238">DNA-binding</keyword>
<name>A0ABW4EWP9_9PSEU</name>
<evidence type="ECO:0000256" key="2">
    <source>
        <dbReference type="ARBA" id="ARBA00023015"/>
    </source>
</evidence>
<dbReference type="EMBL" id="JBHUCO010000017">
    <property type="protein sequence ID" value="MFD1519352.1"/>
    <property type="molecule type" value="Genomic_DNA"/>
</dbReference>
<dbReference type="InterPro" id="IPR036388">
    <property type="entry name" value="WH-like_DNA-bd_sf"/>
</dbReference>
<evidence type="ECO:0000256" key="1">
    <source>
        <dbReference type="ARBA" id="ARBA00009437"/>
    </source>
</evidence>
<dbReference type="SUPFAM" id="SSF53850">
    <property type="entry name" value="Periplasmic binding protein-like II"/>
    <property type="match status" value="1"/>
</dbReference>
<dbReference type="PRINTS" id="PR00039">
    <property type="entry name" value="HTHLYSR"/>
</dbReference>
<dbReference type="Gene3D" id="3.40.190.10">
    <property type="entry name" value="Periplasmic binding protein-like II"/>
    <property type="match status" value="2"/>
</dbReference>
<organism evidence="6 7">
    <name type="scientific">Pseudonocardia yunnanensis</name>
    <dbReference type="NCBI Taxonomy" id="58107"/>
    <lineage>
        <taxon>Bacteria</taxon>
        <taxon>Bacillati</taxon>
        <taxon>Actinomycetota</taxon>
        <taxon>Actinomycetes</taxon>
        <taxon>Pseudonocardiales</taxon>
        <taxon>Pseudonocardiaceae</taxon>
        <taxon>Pseudonocardia</taxon>
    </lineage>
</organism>
<dbReference type="Pfam" id="PF03466">
    <property type="entry name" value="LysR_substrate"/>
    <property type="match status" value="1"/>
</dbReference>
<gene>
    <name evidence="6" type="ORF">ACFSJD_17810</name>
</gene>
<evidence type="ECO:0000313" key="7">
    <source>
        <dbReference type="Proteomes" id="UP001597114"/>
    </source>
</evidence>
<dbReference type="SUPFAM" id="SSF46785">
    <property type="entry name" value="Winged helix' DNA-binding domain"/>
    <property type="match status" value="1"/>
</dbReference>
<dbReference type="PROSITE" id="PS50931">
    <property type="entry name" value="HTH_LYSR"/>
    <property type="match status" value="1"/>
</dbReference>
<keyword evidence="2" id="KW-0805">Transcription regulation</keyword>
<dbReference type="PANTHER" id="PTHR30346">
    <property type="entry name" value="TRANSCRIPTIONAL DUAL REGULATOR HCAR-RELATED"/>
    <property type="match status" value="1"/>
</dbReference>
<evidence type="ECO:0000256" key="3">
    <source>
        <dbReference type="ARBA" id="ARBA00023125"/>
    </source>
</evidence>
<dbReference type="InterPro" id="IPR005119">
    <property type="entry name" value="LysR_subst-bd"/>
</dbReference>
<evidence type="ECO:0000256" key="4">
    <source>
        <dbReference type="ARBA" id="ARBA00023163"/>
    </source>
</evidence>
<feature type="domain" description="HTH lysR-type" evidence="5">
    <location>
        <begin position="1"/>
        <end position="56"/>
    </location>
</feature>
<dbReference type="InterPro" id="IPR000847">
    <property type="entry name" value="LysR_HTH_N"/>
</dbReference>
<keyword evidence="7" id="KW-1185">Reference proteome</keyword>
<dbReference type="InterPro" id="IPR036390">
    <property type="entry name" value="WH_DNA-bd_sf"/>
</dbReference>
<dbReference type="PANTHER" id="PTHR30346:SF28">
    <property type="entry name" value="HTH-TYPE TRANSCRIPTIONAL REGULATOR CYNR"/>
    <property type="match status" value="1"/>
</dbReference>
<dbReference type="Proteomes" id="UP001597114">
    <property type="component" value="Unassembled WGS sequence"/>
</dbReference>
<comment type="caution">
    <text evidence="6">The sequence shown here is derived from an EMBL/GenBank/DDBJ whole genome shotgun (WGS) entry which is preliminary data.</text>
</comment>